<proteinExistence type="predicted"/>
<dbReference type="Proteomes" id="UP000287972">
    <property type="component" value="Unassembled WGS sequence"/>
</dbReference>
<dbReference type="Gene3D" id="3.40.50.300">
    <property type="entry name" value="P-loop containing nucleotide triphosphate hydrolases"/>
    <property type="match status" value="1"/>
</dbReference>
<dbReference type="EMBL" id="NKCL01000338">
    <property type="protein sequence ID" value="RSL75649.1"/>
    <property type="molecule type" value="Genomic_DNA"/>
</dbReference>
<evidence type="ECO:0000313" key="3">
    <source>
        <dbReference type="EMBL" id="RSL75649.1"/>
    </source>
</evidence>
<dbReference type="CDD" id="cd19481">
    <property type="entry name" value="RecA-like_protease"/>
    <property type="match status" value="1"/>
</dbReference>
<dbReference type="GO" id="GO:0005524">
    <property type="term" value="F:ATP binding"/>
    <property type="evidence" value="ECO:0007669"/>
    <property type="project" value="InterPro"/>
</dbReference>
<feature type="region of interest" description="Disordered" evidence="1">
    <location>
        <begin position="540"/>
        <end position="619"/>
    </location>
</feature>
<dbReference type="SMART" id="SM00382">
    <property type="entry name" value="AAA"/>
    <property type="match status" value="1"/>
</dbReference>
<sequence>MASNPSGFQRQLHSEYIDSHVVVDFAEAFHQVSDWKPEFNQQTAHANRWEDEDDTCAVLTWSDEHRSNLVDQTLGDTVQILDGVTMLQRKDRLEKDSFLKASSELSLKSGDQKAIPLGDEDYALISRRMFAYVLKDRKFIAVDVQYLNEIPPQDNVFKNLKIDKEYKQMVKGLVHSHLVKKELEQRYPGVSKVHQSQDIIYGKGRGLVILLHGVPGVGKTATAEAVAMEYRKPLFVITCGDLGLSPREVEESLTEIFRLAHLWHCVLLLDEADVFLAQRSRFDLTRNALVSVFLRILEYYNGILFLTTNRVGTLDEAFKSRIHMSLYYPPLNRTQVTLIFKMNLEKLADIEKERQALTGEQELVIDGPSITAFAECHCKNTERHGGRWNGRQIRNAFQIASSLARYHALEEYENELAKGQDLGPRRPVLNRTQFEKVERATNAFNNYLEQTKGFNDADLAHIAGERDDFYRQGKLFGAMAGAGAAAGAVAAGYLGPGGQGPGNPYPGGQYSQGMPPEHSRGGTAPHMEFPAMTPGPMGYGHNENPHPPAASHGGGPNIFQTPPHSRAGLNAGTFYTPPTGGSQGRSGVEPFIEGGHQQGYGHNANSAHNYGGGGQQSVYSYGVHQPEIQSQARAAPDETTYD</sequence>
<dbReference type="InterPro" id="IPR056599">
    <property type="entry name" value="AAA_lid_fung"/>
</dbReference>
<dbReference type="Pfam" id="PF23232">
    <property type="entry name" value="AAA_lid_13"/>
    <property type="match status" value="1"/>
</dbReference>
<evidence type="ECO:0000313" key="4">
    <source>
        <dbReference type="Proteomes" id="UP000287972"/>
    </source>
</evidence>
<dbReference type="Pfam" id="PF00004">
    <property type="entry name" value="AAA"/>
    <property type="match status" value="1"/>
</dbReference>
<reference evidence="3 4" key="1">
    <citation type="submission" date="2017-06" db="EMBL/GenBank/DDBJ databases">
        <title>Comparative genomic analysis of Ambrosia Fusariam Clade fungi.</title>
        <authorList>
            <person name="Stajich J.E."/>
            <person name="Carrillo J."/>
            <person name="Kijimoto T."/>
            <person name="Eskalen A."/>
            <person name="O'Donnell K."/>
            <person name="Kasson M."/>
        </authorList>
    </citation>
    <scope>NUCLEOTIDE SEQUENCE [LARGE SCALE GENOMIC DNA]</scope>
    <source>
        <strain evidence="3 4">NRRL62606</strain>
    </source>
</reference>
<keyword evidence="4" id="KW-1185">Reference proteome</keyword>
<dbReference type="InterPro" id="IPR003959">
    <property type="entry name" value="ATPase_AAA_core"/>
</dbReference>
<protein>
    <recommendedName>
        <fullName evidence="2">AAA+ ATPase domain-containing protein</fullName>
    </recommendedName>
</protein>
<dbReference type="SUPFAM" id="SSF52540">
    <property type="entry name" value="P-loop containing nucleoside triphosphate hydrolases"/>
    <property type="match status" value="1"/>
</dbReference>
<comment type="caution">
    <text evidence="3">The sequence shown here is derived from an EMBL/GenBank/DDBJ whole genome shotgun (WGS) entry which is preliminary data.</text>
</comment>
<feature type="region of interest" description="Disordered" evidence="1">
    <location>
        <begin position="500"/>
        <end position="527"/>
    </location>
</feature>
<organism evidence="3 4">
    <name type="scientific">Fusarium floridanum</name>
    <dbReference type="NCBI Taxonomy" id="1325733"/>
    <lineage>
        <taxon>Eukaryota</taxon>
        <taxon>Fungi</taxon>
        <taxon>Dikarya</taxon>
        <taxon>Ascomycota</taxon>
        <taxon>Pezizomycotina</taxon>
        <taxon>Sordariomycetes</taxon>
        <taxon>Hypocreomycetidae</taxon>
        <taxon>Hypocreales</taxon>
        <taxon>Nectriaceae</taxon>
        <taxon>Fusarium</taxon>
        <taxon>Fusarium solani species complex</taxon>
    </lineage>
</organism>
<accession>A0A428RDP3</accession>
<dbReference type="PANTHER" id="PTHR46411:SF3">
    <property type="entry name" value="AAA+ ATPASE DOMAIN-CONTAINING PROTEIN"/>
    <property type="match status" value="1"/>
</dbReference>
<evidence type="ECO:0000256" key="1">
    <source>
        <dbReference type="SAM" id="MobiDB-lite"/>
    </source>
</evidence>
<name>A0A428RDP3_9HYPO</name>
<dbReference type="PANTHER" id="PTHR46411">
    <property type="entry name" value="FAMILY ATPASE, PUTATIVE-RELATED"/>
    <property type="match status" value="1"/>
</dbReference>
<gene>
    <name evidence="3" type="ORF">CEP51_010677</name>
</gene>
<dbReference type="InterPro" id="IPR027417">
    <property type="entry name" value="P-loop_NTPase"/>
</dbReference>
<dbReference type="AlphaFoldDB" id="A0A428RDP3"/>
<feature type="domain" description="AAA+ ATPase" evidence="2">
    <location>
        <begin position="205"/>
        <end position="332"/>
    </location>
</feature>
<dbReference type="GO" id="GO:0016887">
    <property type="term" value="F:ATP hydrolysis activity"/>
    <property type="evidence" value="ECO:0007669"/>
    <property type="project" value="InterPro"/>
</dbReference>
<evidence type="ECO:0000259" key="2">
    <source>
        <dbReference type="SMART" id="SM00382"/>
    </source>
</evidence>
<dbReference type="InterPro" id="IPR003593">
    <property type="entry name" value="AAA+_ATPase"/>
</dbReference>